<proteinExistence type="predicted"/>
<dbReference type="Proteomes" id="UP001476950">
    <property type="component" value="Unassembled WGS sequence"/>
</dbReference>
<keyword evidence="2" id="KW-1185">Reference proteome</keyword>
<evidence type="ECO:0000313" key="2">
    <source>
        <dbReference type="Proteomes" id="UP001476950"/>
    </source>
</evidence>
<accession>A0ABV0KKV6</accession>
<gene>
    <name evidence="1" type="ORF">NDI38_15705</name>
</gene>
<comment type="caution">
    <text evidence="1">The sequence shown here is derived from an EMBL/GenBank/DDBJ whole genome shotgun (WGS) entry which is preliminary data.</text>
</comment>
<sequence>MRRSGDVCLLWQLKTELEQLGFPVRLLVKVLLNPSAFSYTYWLNWSVMLP</sequence>
<dbReference type="RefSeq" id="WP_190449593.1">
    <property type="nucleotide sequence ID" value="NZ_JAMPLM010000013.1"/>
</dbReference>
<dbReference type="EMBL" id="JAMPLM010000013">
    <property type="protein sequence ID" value="MEP1059884.1"/>
    <property type="molecule type" value="Genomic_DNA"/>
</dbReference>
<organism evidence="1 2">
    <name type="scientific">Stenomitos frigidus AS-A4</name>
    <dbReference type="NCBI Taxonomy" id="2933935"/>
    <lineage>
        <taxon>Bacteria</taxon>
        <taxon>Bacillati</taxon>
        <taxon>Cyanobacteriota</taxon>
        <taxon>Cyanophyceae</taxon>
        <taxon>Leptolyngbyales</taxon>
        <taxon>Leptolyngbyaceae</taxon>
        <taxon>Stenomitos</taxon>
    </lineage>
</organism>
<evidence type="ECO:0000313" key="1">
    <source>
        <dbReference type="EMBL" id="MEP1059884.1"/>
    </source>
</evidence>
<reference evidence="1 2" key="1">
    <citation type="submission" date="2022-04" db="EMBL/GenBank/DDBJ databases">
        <title>Positive selection, recombination, and allopatry shape intraspecific diversity of widespread and dominant cyanobacteria.</title>
        <authorList>
            <person name="Wei J."/>
            <person name="Shu W."/>
            <person name="Hu C."/>
        </authorList>
    </citation>
    <scope>NUCLEOTIDE SEQUENCE [LARGE SCALE GENOMIC DNA]</scope>
    <source>
        <strain evidence="1 2">AS-A4</strain>
    </source>
</reference>
<protein>
    <submittedName>
        <fullName evidence="1">Uncharacterized protein</fullName>
    </submittedName>
</protein>
<name>A0ABV0KKV6_9CYAN</name>